<dbReference type="Proteomes" id="UP000326950">
    <property type="component" value="Unassembled WGS sequence"/>
</dbReference>
<comment type="similarity">
    <text evidence="2 14">Belongs to the fatty acid desaturase type 1 family.</text>
</comment>
<feature type="domain" description="Cytochrome b5 heme-binding" evidence="16">
    <location>
        <begin position="324"/>
        <end position="383"/>
    </location>
</feature>
<comment type="cofactor">
    <cofactor evidence="14">
        <name>Fe(2+)</name>
        <dbReference type="ChEBI" id="CHEBI:29033"/>
    </cofactor>
    <text evidence="14">Expected to bind 2 Fe(2+) ions per subunit.</text>
</comment>
<dbReference type="PROSITE" id="PS00191">
    <property type="entry name" value="CYTOCHROME_B5_1"/>
    <property type="match status" value="1"/>
</dbReference>
<dbReference type="GO" id="GO:0004768">
    <property type="term" value="F:stearoyl-CoA 9-desaturase activity"/>
    <property type="evidence" value="ECO:0007669"/>
    <property type="project" value="UniProtKB-UniRule"/>
</dbReference>
<dbReference type="GO" id="GO:0005789">
    <property type="term" value="C:endoplasmic reticulum membrane"/>
    <property type="evidence" value="ECO:0007669"/>
    <property type="project" value="TreeGrafter"/>
</dbReference>
<dbReference type="PROSITE" id="PS50255">
    <property type="entry name" value="CYTOCHROME_B5_2"/>
    <property type="match status" value="1"/>
</dbReference>
<dbReference type="OrthoDB" id="10260134at2759"/>
<evidence type="ECO:0000256" key="10">
    <source>
        <dbReference type="ARBA" id="ARBA00023004"/>
    </source>
</evidence>
<dbReference type="AlphaFoldDB" id="A0A5N6UV79"/>
<evidence type="ECO:0000256" key="8">
    <source>
        <dbReference type="ARBA" id="ARBA00022989"/>
    </source>
</evidence>
<evidence type="ECO:0000256" key="11">
    <source>
        <dbReference type="ARBA" id="ARBA00023098"/>
    </source>
</evidence>
<protein>
    <recommendedName>
        <fullName evidence="14">Acyl-CoA desaturase</fullName>
        <ecNumber evidence="14">1.14.19.1</ecNumber>
    </recommendedName>
</protein>
<organism evidence="17 18">
    <name type="scientific">Aspergillus tamarii</name>
    <dbReference type="NCBI Taxonomy" id="41984"/>
    <lineage>
        <taxon>Eukaryota</taxon>
        <taxon>Fungi</taxon>
        <taxon>Dikarya</taxon>
        <taxon>Ascomycota</taxon>
        <taxon>Pezizomycotina</taxon>
        <taxon>Eurotiomycetes</taxon>
        <taxon>Eurotiomycetidae</taxon>
        <taxon>Eurotiales</taxon>
        <taxon>Aspergillaceae</taxon>
        <taxon>Aspergillus</taxon>
        <taxon>Aspergillus subgen. Circumdati</taxon>
    </lineage>
</organism>
<dbReference type="InterPro" id="IPR001199">
    <property type="entry name" value="Cyt_B5-like_heme/steroid-bd"/>
</dbReference>
<dbReference type="EC" id="1.14.19.1" evidence="14"/>
<dbReference type="InterPro" id="IPR005804">
    <property type="entry name" value="FA_desaturase_dom"/>
</dbReference>
<keyword evidence="4 14" id="KW-0349">Heme</keyword>
<dbReference type="PRINTS" id="PR00075">
    <property type="entry name" value="FACDDSATRASE"/>
</dbReference>
<dbReference type="InterPro" id="IPR009160">
    <property type="entry name" value="Acyl-CoA_deSatase_haem/ster-bd"/>
</dbReference>
<keyword evidence="11 14" id="KW-0443">Lipid metabolism</keyword>
<keyword evidence="7 14" id="KW-0276">Fatty acid metabolism</keyword>
<feature type="transmembrane region" description="Helical" evidence="15">
    <location>
        <begin position="153"/>
        <end position="174"/>
    </location>
</feature>
<evidence type="ECO:0000256" key="3">
    <source>
        <dbReference type="ARBA" id="ARBA00022516"/>
    </source>
</evidence>
<accession>A0A5N6UV79</accession>
<evidence type="ECO:0000256" key="12">
    <source>
        <dbReference type="ARBA" id="ARBA00023136"/>
    </source>
</evidence>
<dbReference type="InterPro" id="IPR036400">
    <property type="entry name" value="Cyt_B5-like_heme/steroid_sf"/>
</dbReference>
<evidence type="ECO:0000256" key="2">
    <source>
        <dbReference type="ARBA" id="ARBA00009295"/>
    </source>
</evidence>
<evidence type="ECO:0000256" key="14">
    <source>
        <dbReference type="PIRNR" id="PIRNR000345"/>
    </source>
</evidence>
<dbReference type="InterPro" id="IPR018506">
    <property type="entry name" value="Cyt_B5_heme-BS"/>
</dbReference>
<evidence type="ECO:0000256" key="4">
    <source>
        <dbReference type="ARBA" id="ARBA00022617"/>
    </source>
</evidence>
<name>A0A5N6UV79_ASPTM</name>
<evidence type="ECO:0000256" key="15">
    <source>
        <dbReference type="SAM" id="Phobius"/>
    </source>
</evidence>
<evidence type="ECO:0000259" key="16">
    <source>
        <dbReference type="PROSITE" id="PS50255"/>
    </source>
</evidence>
<dbReference type="GO" id="GO:0020037">
    <property type="term" value="F:heme binding"/>
    <property type="evidence" value="ECO:0007669"/>
    <property type="project" value="InterPro"/>
</dbReference>
<keyword evidence="18" id="KW-1185">Reference proteome</keyword>
<dbReference type="EMBL" id="ML738635">
    <property type="protein sequence ID" value="KAE8161911.1"/>
    <property type="molecule type" value="Genomic_DNA"/>
</dbReference>
<comment type="subcellular location">
    <subcellularLocation>
        <location evidence="1">Membrane</location>
        <topology evidence="1">Multi-pass membrane protein</topology>
    </subcellularLocation>
</comment>
<feature type="transmembrane region" description="Helical" evidence="15">
    <location>
        <begin position="40"/>
        <end position="59"/>
    </location>
</feature>
<dbReference type="CDD" id="cd03505">
    <property type="entry name" value="Delta9-FADS-like"/>
    <property type="match status" value="1"/>
</dbReference>
<dbReference type="PANTHER" id="PTHR11351:SF31">
    <property type="entry name" value="DESATURASE 1, ISOFORM A-RELATED"/>
    <property type="match status" value="1"/>
</dbReference>
<keyword evidence="14" id="KW-0249">Electron transport</keyword>
<dbReference type="PANTHER" id="PTHR11351">
    <property type="entry name" value="ACYL-COA DESATURASE"/>
    <property type="match status" value="1"/>
</dbReference>
<keyword evidence="12 15" id="KW-0472">Membrane</keyword>
<dbReference type="SMART" id="SM01117">
    <property type="entry name" value="Cyt-b5"/>
    <property type="match status" value="1"/>
</dbReference>
<dbReference type="GO" id="GO:0005506">
    <property type="term" value="F:iron ion binding"/>
    <property type="evidence" value="ECO:0007669"/>
    <property type="project" value="TreeGrafter"/>
</dbReference>
<dbReference type="Gene3D" id="3.10.120.10">
    <property type="entry name" value="Cytochrome b5-like heme/steroid binding domain"/>
    <property type="match status" value="1"/>
</dbReference>
<dbReference type="InterPro" id="IPR001522">
    <property type="entry name" value="FADS-1_CS"/>
</dbReference>
<dbReference type="Pfam" id="PF00173">
    <property type="entry name" value="Cyt-b5"/>
    <property type="match status" value="1"/>
</dbReference>
<dbReference type="SUPFAM" id="SSF55856">
    <property type="entry name" value="Cytochrome b5-like heme/steroid binding domain"/>
    <property type="match status" value="1"/>
</dbReference>
<evidence type="ECO:0000313" key="18">
    <source>
        <dbReference type="Proteomes" id="UP000326950"/>
    </source>
</evidence>
<keyword evidence="14" id="KW-0813">Transport</keyword>
<dbReference type="PROSITE" id="PS00476">
    <property type="entry name" value="FATTY_ACID_DESATUR_1"/>
    <property type="match status" value="1"/>
</dbReference>
<keyword evidence="10 14" id="KW-0408">Iron</keyword>
<keyword evidence="6 14" id="KW-0479">Metal-binding</keyword>
<keyword evidence="8 15" id="KW-1133">Transmembrane helix</keyword>
<dbReference type="GO" id="GO:0006636">
    <property type="term" value="P:unsaturated fatty acid biosynthetic process"/>
    <property type="evidence" value="ECO:0007669"/>
    <property type="project" value="UniProtKB-UniRule"/>
</dbReference>
<keyword evidence="13 14" id="KW-0275">Fatty acid biosynthesis</keyword>
<keyword evidence="3 14" id="KW-0444">Lipid biosynthesis</keyword>
<evidence type="ECO:0000256" key="7">
    <source>
        <dbReference type="ARBA" id="ARBA00022832"/>
    </source>
</evidence>
<gene>
    <name evidence="17" type="ORF">BDV40DRAFT_300839</name>
</gene>
<evidence type="ECO:0000313" key="17">
    <source>
        <dbReference type="EMBL" id="KAE8161911.1"/>
    </source>
</evidence>
<dbReference type="PIRSF" id="PIRSF000345">
    <property type="entry name" value="OLE1"/>
    <property type="match status" value="1"/>
</dbReference>
<feature type="transmembrane region" description="Helical" evidence="15">
    <location>
        <begin position="12"/>
        <end position="34"/>
    </location>
</feature>
<evidence type="ECO:0000256" key="13">
    <source>
        <dbReference type="ARBA" id="ARBA00023160"/>
    </source>
</evidence>
<dbReference type="Pfam" id="PF00487">
    <property type="entry name" value="FA_desaturase"/>
    <property type="match status" value="1"/>
</dbReference>
<keyword evidence="5 15" id="KW-0812">Transmembrane</keyword>
<comment type="catalytic activity">
    <reaction evidence="14">
        <text>octadecanoyl-CoA + 2 Fe(II)-[cytochrome b5] + O2 + 2 H(+) = (9Z)-octadecenoyl-CoA + 2 Fe(III)-[cytochrome b5] + 2 H2O</text>
        <dbReference type="Rhea" id="RHEA:19721"/>
        <dbReference type="Rhea" id="RHEA-COMP:10438"/>
        <dbReference type="Rhea" id="RHEA-COMP:10439"/>
        <dbReference type="ChEBI" id="CHEBI:15377"/>
        <dbReference type="ChEBI" id="CHEBI:15378"/>
        <dbReference type="ChEBI" id="CHEBI:15379"/>
        <dbReference type="ChEBI" id="CHEBI:29033"/>
        <dbReference type="ChEBI" id="CHEBI:29034"/>
        <dbReference type="ChEBI" id="CHEBI:57387"/>
        <dbReference type="ChEBI" id="CHEBI:57394"/>
        <dbReference type="EC" id="1.14.19.1"/>
    </reaction>
</comment>
<evidence type="ECO:0000256" key="5">
    <source>
        <dbReference type="ARBA" id="ARBA00022692"/>
    </source>
</evidence>
<evidence type="ECO:0000256" key="9">
    <source>
        <dbReference type="ARBA" id="ARBA00023002"/>
    </source>
</evidence>
<evidence type="ECO:0000256" key="1">
    <source>
        <dbReference type="ARBA" id="ARBA00004141"/>
    </source>
</evidence>
<sequence>MKSTLGWPRREVNWLHVVVQIGFPIITCIGAQYVTLSANTAMMALAHHVLGGISITAGYHRLWAHRSYRASLGLQYFLAVVGAGQWQLSILRWARHHRAHHSYTDTDRDPYDARKGFFHTHLGWVIEYKESSWGVVDLSDLQTDPVVQWQNRYYWVITVLVSMVLPTALAHYGWGDWQGGLLYGSFGRVVLTLHTTFLINSLAHATWAGTQPYSTTSSARNVPILDLFTAGEGNHNFHHTFPTDYRNGLHWFEPDISRHLIALWAKLGLASHLLTVGAEEIERVRLQSRSSSTHTVHSALPYESLPAMSWDKYVDLVYHGRSLVSIEGVIYDVADFVNTHPGGAHLIQKVLGEDATGSFYSAIHSHSERAEAQLAARRIAYVKRWNRDNFDTASKIGAPW</sequence>
<comment type="function">
    <text evidence="14">Stearoyl-CoA desaturase that utilizes O(2) and electrons from reduced cytochrome b5 to introduce the first double bond into saturated fatty acyl-CoA substrates.</text>
</comment>
<proteinExistence type="inferred from homology"/>
<evidence type="ECO:0000256" key="6">
    <source>
        <dbReference type="ARBA" id="ARBA00022723"/>
    </source>
</evidence>
<reference evidence="17 18" key="1">
    <citation type="submission" date="2019-04" db="EMBL/GenBank/DDBJ databases">
        <title>Friends and foes A comparative genomics study of 23 Aspergillus species from section Flavi.</title>
        <authorList>
            <consortium name="DOE Joint Genome Institute"/>
            <person name="Kjaerbolling I."/>
            <person name="Vesth T."/>
            <person name="Frisvad J.C."/>
            <person name="Nybo J.L."/>
            <person name="Theobald S."/>
            <person name="Kildgaard S."/>
            <person name="Isbrandt T."/>
            <person name="Kuo A."/>
            <person name="Sato A."/>
            <person name="Lyhne E.K."/>
            <person name="Kogle M.E."/>
            <person name="Wiebenga A."/>
            <person name="Kun R.S."/>
            <person name="Lubbers R.J."/>
            <person name="Makela M.R."/>
            <person name="Barry K."/>
            <person name="Chovatia M."/>
            <person name="Clum A."/>
            <person name="Daum C."/>
            <person name="Haridas S."/>
            <person name="He G."/>
            <person name="LaButti K."/>
            <person name="Lipzen A."/>
            <person name="Mondo S."/>
            <person name="Riley R."/>
            <person name="Salamov A."/>
            <person name="Simmons B.A."/>
            <person name="Magnuson J.K."/>
            <person name="Henrissat B."/>
            <person name="Mortensen U.H."/>
            <person name="Larsen T.O."/>
            <person name="Devries R.P."/>
            <person name="Grigoriev I.V."/>
            <person name="Machida M."/>
            <person name="Baker S.E."/>
            <person name="Andersen M.R."/>
        </authorList>
    </citation>
    <scope>NUCLEOTIDE SEQUENCE [LARGE SCALE GENOMIC DNA]</scope>
    <source>
        <strain evidence="17 18">CBS 117626</strain>
    </source>
</reference>
<dbReference type="InterPro" id="IPR015876">
    <property type="entry name" value="Acyl-CoA_DS"/>
</dbReference>
<keyword evidence="9 14" id="KW-0560">Oxidoreductase</keyword>